<reference evidence="1 2" key="1">
    <citation type="submission" date="2014-02" db="EMBL/GenBank/DDBJ databases">
        <title>The small core and large imbalanced accessory genome model reveals a collaborative survival strategy of Sorangium cellulosum strains in nature.</title>
        <authorList>
            <person name="Han K."/>
            <person name="Peng R."/>
            <person name="Blom J."/>
            <person name="Li Y.-Z."/>
        </authorList>
    </citation>
    <scope>NUCLEOTIDE SEQUENCE [LARGE SCALE GENOMIC DNA]</scope>
    <source>
        <strain evidence="1 2">So0007-03</strain>
    </source>
</reference>
<gene>
    <name evidence="1" type="ORF">BE21_30460</name>
</gene>
<evidence type="ECO:0008006" key="3">
    <source>
        <dbReference type="Google" id="ProtNLM"/>
    </source>
</evidence>
<dbReference type="AlphaFoldDB" id="A0A150TRI6"/>
<accession>A0A150TRI6</accession>
<dbReference type="EMBL" id="JEME01001416">
    <property type="protein sequence ID" value="KYG07236.1"/>
    <property type="molecule type" value="Genomic_DNA"/>
</dbReference>
<comment type="caution">
    <text evidence="1">The sequence shown here is derived from an EMBL/GenBank/DDBJ whole genome shotgun (WGS) entry which is preliminary data.</text>
</comment>
<protein>
    <recommendedName>
        <fullName evidence="3">DNA helicase II</fullName>
    </recommendedName>
</protein>
<dbReference type="Proteomes" id="UP000075502">
    <property type="component" value="Unassembled WGS sequence"/>
</dbReference>
<evidence type="ECO:0000313" key="2">
    <source>
        <dbReference type="Proteomes" id="UP000075502"/>
    </source>
</evidence>
<proteinExistence type="predicted"/>
<sequence length="78" mass="8401">MDRVERAPGERYVEREAVDAGGEGGEGVALRRGMRVFHERFGPGVVESVDPGADPIATVKFSGWGKKRIKAAFLRAGS</sequence>
<organism evidence="1 2">
    <name type="scientific">Sorangium cellulosum</name>
    <name type="common">Polyangium cellulosum</name>
    <dbReference type="NCBI Taxonomy" id="56"/>
    <lineage>
        <taxon>Bacteria</taxon>
        <taxon>Pseudomonadati</taxon>
        <taxon>Myxococcota</taxon>
        <taxon>Polyangia</taxon>
        <taxon>Polyangiales</taxon>
        <taxon>Polyangiaceae</taxon>
        <taxon>Sorangium</taxon>
    </lineage>
</organism>
<name>A0A150TRI6_SORCE</name>
<evidence type="ECO:0000313" key="1">
    <source>
        <dbReference type="EMBL" id="KYG07236.1"/>
    </source>
</evidence>